<comment type="caution">
    <text evidence="2">The sequence shown here is derived from an EMBL/GenBank/DDBJ whole genome shotgun (WGS) entry which is preliminary data.</text>
</comment>
<dbReference type="AlphaFoldDB" id="A0A840PD61"/>
<proteinExistence type="predicted"/>
<protein>
    <submittedName>
        <fullName evidence="2">Uncharacterized protein</fullName>
    </submittedName>
</protein>
<keyword evidence="3" id="KW-1185">Reference proteome</keyword>
<organism evidence="2 3">
    <name type="scientific">Thermocatellispora tengchongensis</name>
    <dbReference type="NCBI Taxonomy" id="1073253"/>
    <lineage>
        <taxon>Bacteria</taxon>
        <taxon>Bacillati</taxon>
        <taxon>Actinomycetota</taxon>
        <taxon>Actinomycetes</taxon>
        <taxon>Streptosporangiales</taxon>
        <taxon>Streptosporangiaceae</taxon>
        <taxon>Thermocatellispora</taxon>
    </lineage>
</organism>
<dbReference type="RefSeq" id="WP_185054456.1">
    <property type="nucleotide sequence ID" value="NZ_BAABIX010000038.1"/>
</dbReference>
<feature type="region of interest" description="Disordered" evidence="1">
    <location>
        <begin position="57"/>
        <end position="76"/>
    </location>
</feature>
<gene>
    <name evidence="2" type="ORF">HNP84_007300</name>
</gene>
<evidence type="ECO:0000313" key="2">
    <source>
        <dbReference type="EMBL" id="MBB5137548.1"/>
    </source>
</evidence>
<name>A0A840PD61_9ACTN</name>
<sequence length="76" mass="8630">MALLPNSLHGIGLDHELGVDETSLPRAQCRHCQLDIIEIRPDVWRSDTGDVREDRIKCTAAPAPDQHHAPRRRDRT</sequence>
<reference evidence="2 3" key="1">
    <citation type="submission" date="2020-08" db="EMBL/GenBank/DDBJ databases">
        <title>Genomic Encyclopedia of Type Strains, Phase IV (KMG-IV): sequencing the most valuable type-strain genomes for metagenomic binning, comparative biology and taxonomic classification.</title>
        <authorList>
            <person name="Goeker M."/>
        </authorList>
    </citation>
    <scope>NUCLEOTIDE SEQUENCE [LARGE SCALE GENOMIC DNA]</scope>
    <source>
        <strain evidence="2 3">DSM 45615</strain>
    </source>
</reference>
<evidence type="ECO:0000256" key="1">
    <source>
        <dbReference type="SAM" id="MobiDB-lite"/>
    </source>
</evidence>
<accession>A0A840PD61</accession>
<evidence type="ECO:0000313" key="3">
    <source>
        <dbReference type="Proteomes" id="UP000578449"/>
    </source>
</evidence>
<dbReference type="Proteomes" id="UP000578449">
    <property type="component" value="Unassembled WGS sequence"/>
</dbReference>
<dbReference type="EMBL" id="JACHGN010000019">
    <property type="protein sequence ID" value="MBB5137548.1"/>
    <property type="molecule type" value="Genomic_DNA"/>
</dbReference>